<dbReference type="WBParaSite" id="MBELARI_LOCUS7734">
    <property type="protein sequence ID" value="MBELARI_LOCUS7734"/>
    <property type="gene ID" value="MBELARI_LOCUS7734"/>
</dbReference>
<feature type="signal peptide" evidence="1">
    <location>
        <begin position="1"/>
        <end position="18"/>
    </location>
</feature>
<organism evidence="2 3">
    <name type="scientific">Mesorhabditis belari</name>
    <dbReference type="NCBI Taxonomy" id="2138241"/>
    <lineage>
        <taxon>Eukaryota</taxon>
        <taxon>Metazoa</taxon>
        <taxon>Ecdysozoa</taxon>
        <taxon>Nematoda</taxon>
        <taxon>Chromadorea</taxon>
        <taxon>Rhabditida</taxon>
        <taxon>Rhabditina</taxon>
        <taxon>Rhabditomorpha</taxon>
        <taxon>Rhabditoidea</taxon>
        <taxon>Rhabditidae</taxon>
        <taxon>Mesorhabditinae</taxon>
        <taxon>Mesorhabditis</taxon>
    </lineage>
</organism>
<dbReference type="GO" id="GO:0008146">
    <property type="term" value="F:sulfotransferase activity"/>
    <property type="evidence" value="ECO:0007669"/>
    <property type="project" value="InterPro"/>
</dbReference>
<dbReference type="Pfam" id="PF03567">
    <property type="entry name" value="Sulfotransfer_2"/>
    <property type="match status" value="1"/>
</dbReference>
<dbReference type="GO" id="GO:0016020">
    <property type="term" value="C:membrane"/>
    <property type="evidence" value="ECO:0007669"/>
    <property type="project" value="InterPro"/>
</dbReference>
<protein>
    <submittedName>
        <fullName evidence="3">Uncharacterized protein</fullName>
    </submittedName>
</protein>
<feature type="chain" id="PRO_5042067358" evidence="1">
    <location>
        <begin position="19"/>
        <end position="246"/>
    </location>
</feature>
<dbReference type="AlphaFoldDB" id="A0AAF3FKU1"/>
<reference evidence="3" key="1">
    <citation type="submission" date="2024-02" db="UniProtKB">
        <authorList>
            <consortium name="WormBaseParasite"/>
        </authorList>
    </citation>
    <scope>IDENTIFICATION</scope>
</reference>
<accession>A0AAF3FKU1</accession>
<evidence type="ECO:0000256" key="1">
    <source>
        <dbReference type="SAM" id="SignalP"/>
    </source>
</evidence>
<keyword evidence="2" id="KW-1185">Reference proteome</keyword>
<sequence length="246" mass="28544">MQMFRCFLYYFILNFLNAQRVLLNKILPLSEPLRPSNNIRNLLRNAAGFNTVIISKTMSQTTLLTLCDLLRQQRGLPQKNLEIGKNRNLCMKQNWYHQVPSKNLKWIINGNSPALIVVRDPIERFVSMYAYLCKEKYLCPARMNIHRFAKWTNRLLLKVDENDEYNAVLGHIQPSFWFAYENGESLPDGNLELKPQLLAALQRHRIKLPDQLMPTINGGAVLEDDCMGSRLSAAPEKSIPRYYCDL</sequence>
<dbReference type="Proteomes" id="UP000887575">
    <property type="component" value="Unassembled WGS sequence"/>
</dbReference>
<evidence type="ECO:0000313" key="3">
    <source>
        <dbReference type="WBParaSite" id="MBELARI_LOCUS7734"/>
    </source>
</evidence>
<proteinExistence type="predicted"/>
<evidence type="ECO:0000313" key="2">
    <source>
        <dbReference type="Proteomes" id="UP000887575"/>
    </source>
</evidence>
<keyword evidence="1" id="KW-0732">Signal</keyword>
<name>A0AAF3FKU1_9BILA</name>
<dbReference type="InterPro" id="IPR005331">
    <property type="entry name" value="Sulfotransferase"/>
</dbReference>